<keyword evidence="1" id="KW-0812">Transmembrane</keyword>
<dbReference type="Proteomes" id="UP000059680">
    <property type="component" value="Chromosome 2"/>
</dbReference>
<protein>
    <submittedName>
        <fullName evidence="2">Os02g0280000 protein</fullName>
    </submittedName>
</protein>
<reference evidence="2 3" key="3">
    <citation type="journal article" date="2013" name="Rice">
        <title>Improvement of the Oryza sativa Nipponbare reference genome using next generation sequence and optical map data.</title>
        <authorList>
            <person name="Kawahara Y."/>
            <person name="de la Bastide M."/>
            <person name="Hamilton J.P."/>
            <person name="Kanamori H."/>
            <person name="McCombie W.R."/>
            <person name="Ouyang S."/>
            <person name="Schwartz D.C."/>
            <person name="Tanaka T."/>
            <person name="Wu J."/>
            <person name="Zhou S."/>
            <person name="Childs K.L."/>
            <person name="Davidson R.M."/>
            <person name="Lin H."/>
            <person name="Quesada-Ocampo L."/>
            <person name="Vaillancourt B."/>
            <person name="Sakai H."/>
            <person name="Lee S.S."/>
            <person name="Kim J."/>
            <person name="Numa H."/>
            <person name="Itoh T."/>
            <person name="Buell C.R."/>
            <person name="Matsumoto T."/>
        </authorList>
    </citation>
    <scope>NUCLEOTIDE SEQUENCE [LARGE SCALE GENOMIC DNA]</scope>
    <source>
        <strain evidence="3">cv. Nipponbare</strain>
    </source>
</reference>
<proteinExistence type="predicted"/>
<dbReference type="AlphaFoldDB" id="A0A0N7KF35"/>
<keyword evidence="1" id="KW-1133">Transmembrane helix</keyword>
<reference evidence="2 3" key="2">
    <citation type="journal article" date="2013" name="Plant Cell Physiol.">
        <title>Rice Annotation Project Database (RAP-DB): an integrative and interactive database for rice genomics.</title>
        <authorList>
            <person name="Sakai H."/>
            <person name="Lee S.S."/>
            <person name="Tanaka T."/>
            <person name="Numa H."/>
            <person name="Kim J."/>
            <person name="Kawahara Y."/>
            <person name="Wakimoto H."/>
            <person name="Yang C.C."/>
            <person name="Iwamoto M."/>
            <person name="Abe T."/>
            <person name="Yamada Y."/>
            <person name="Muto A."/>
            <person name="Inokuchi H."/>
            <person name="Ikemura T."/>
            <person name="Matsumoto T."/>
            <person name="Sasaki T."/>
            <person name="Itoh T."/>
        </authorList>
    </citation>
    <scope>NUCLEOTIDE SEQUENCE [LARGE SCALE GENOMIC DNA]</scope>
    <source>
        <strain evidence="3">cv. Nipponbare</strain>
    </source>
</reference>
<gene>
    <name evidence="2" type="ordered locus">Os02g0280000</name>
    <name evidence="2" type="ORF">OSNPB_020280000</name>
</gene>
<evidence type="ECO:0000313" key="3">
    <source>
        <dbReference type="Proteomes" id="UP000059680"/>
    </source>
</evidence>
<reference evidence="3" key="1">
    <citation type="journal article" date="2005" name="Nature">
        <title>The map-based sequence of the rice genome.</title>
        <authorList>
            <consortium name="International rice genome sequencing project (IRGSP)"/>
            <person name="Matsumoto T."/>
            <person name="Wu J."/>
            <person name="Kanamori H."/>
            <person name="Katayose Y."/>
            <person name="Fujisawa M."/>
            <person name="Namiki N."/>
            <person name="Mizuno H."/>
            <person name="Yamamoto K."/>
            <person name="Antonio B.A."/>
            <person name="Baba T."/>
            <person name="Sakata K."/>
            <person name="Nagamura Y."/>
            <person name="Aoki H."/>
            <person name="Arikawa K."/>
            <person name="Arita K."/>
            <person name="Bito T."/>
            <person name="Chiden Y."/>
            <person name="Fujitsuka N."/>
            <person name="Fukunaka R."/>
            <person name="Hamada M."/>
            <person name="Harada C."/>
            <person name="Hayashi A."/>
            <person name="Hijishita S."/>
            <person name="Honda M."/>
            <person name="Hosokawa S."/>
            <person name="Ichikawa Y."/>
            <person name="Idonuma A."/>
            <person name="Iijima M."/>
            <person name="Ikeda M."/>
            <person name="Ikeno M."/>
            <person name="Ito K."/>
            <person name="Ito S."/>
            <person name="Ito T."/>
            <person name="Ito Y."/>
            <person name="Ito Y."/>
            <person name="Iwabuchi A."/>
            <person name="Kamiya K."/>
            <person name="Karasawa W."/>
            <person name="Kurita K."/>
            <person name="Katagiri S."/>
            <person name="Kikuta A."/>
            <person name="Kobayashi H."/>
            <person name="Kobayashi N."/>
            <person name="Machita K."/>
            <person name="Maehara T."/>
            <person name="Masukawa M."/>
            <person name="Mizubayashi T."/>
            <person name="Mukai Y."/>
            <person name="Nagasaki H."/>
            <person name="Nagata Y."/>
            <person name="Naito S."/>
            <person name="Nakashima M."/>
            <person name="Nakama Y."/>
            <person name="Nakamichi Y."/>
            <person name="Nakamura M."/>
            <person name="Meguro A."/>
            <person name="Negishi M."/>
            <person name="Ohta I."/>
            <person name="Ohta T."/>
            <person name="Okamoto M."/>
            <person name="Ono N."/>
            <person name="Saji S."/>
            <person name="Sakaguchi M."/>
            <person name="Sakai K."/>
            <person name="Shibata M."/>
            <person name="Shimokawa T."/>
            <person name="Song J."/>
            <person name="Takazaki Y."/>
            <person name="Terasawa K."/>
            <person name="Tsugane M."/>
            <person name="Tsuji K."/>
            <person name="Ueda S."/>
            <person name="Waki K."/>
            <person name="Yamagata H."/>
            <person name="Yamamoto M."/>
            <person name="Yamamoto S."/>
            <person name="Yamane H."/>
            <person name="Yoshiki S."/>
            <person name="Yoshihara R."/>
            <person name="Yukawa K."/>
            <person name="Zhong H."/>
            <person name="Yano M."/>
            <person name="Yuan Q."/>
            <person name="Ouyang S."/>
            <person name="Liu J."/>
            <person name="Jones K.M."/>
            <person name="Gansberger K."/>
            <person name="Moffat K."/>
            <person name="Hill J."/>
            <person name="Bera J."/>
            <person name="Fadrosh D."/>
            <person name="Jin S."/>
            <person name="Johri S."/>
            <person name="Kim M."/>
            <person name="Overton L."/>
            <person name="Reardon M."/>
            <person name="Tsitrin T."/>
            <person name="Vuong H."/>
            <person name="Weaver B."/>
            <person name="Ciecko A."/>
            <person name="Tallon L."/>
            <person name="Jackson J."/>
            <person name="Pai G."/>
            <person name="Aken S.V."/>
            <person name="Utterback T."/>
            <person name="Reidmuller S."/>
            <person name="Feldblyum T."/>
            <person name="Hsiao J."/>
            <person name="Zismann V."/>
            <person name="Iobst S."/>
            <person name="de Vazeille A.R."/>
            <person name="Buell C.R."/>
            <person name="Ying K."/>
            <person name="Li Y."/>
            <person name="Lu T."/>
            <person name="Huang Y."/>
            <person name="Zhao Q."/>
            <person name="Feng Q."/>
            <person name="Zhang L."/>
            <person name="Zhu J."/>
            <person name="Weng Q."/>
            <person name="Mu J."/>
            <person name="Lu Y."/>
            <person name="Fan D."/>
            <person name="Liu Y."/>
            <person name="Guan J."/>
            <person name="Zhang Y."/>
            <person name="Yu S."/>
            <person name="Liu X."/>
            <person name="Zhang Y."/>
            <person name="Hong G."/>
            <person name="Han B."/>
            <person name="Choisne N."/>
            <person name="Demange N."/>
            <person name="Orjeda G."/>
            <person name="Samain S."/>
            <person name="Cattolico L."/>
            <person name="Pelletier E."/>
            <person name="Couloux A."/>
            <person name="Segurens B."/>
            <person name="Wincker P."/>
            <person name="D'Hont A."/>
            <person name="Scarpelli C."/>
            <person name="Weissenbach J."/>
            <person name="Salanoubat M."/>
            <person name="Quetier F."/>
            <person name="Yu Y."/>
            <person name="Kim H.R."/>
            <person name="Rambo T."/>
            <person name="Currie J."/>
            <person name="Collura K."/>
            <person name="Luo M."/>
            <person name="Yang T."/>
            <person name="Ammiraju J.S.S."/>
            <person name="Engler F."/>
            <person name="Soderlund C."/>
            <person name="Wing R.A."/>
            <person name="Palmer L.E."/>
            <person name="de la Bastide M."/>
            <person name="Spiegel L."/>
            <person name="Nascimento L."/>
            <person name="Zutavern T."/>
            <person name="O'Shaughnessy A."/>
            <person name="Dike S."/>
            <person name="Dedhia N."/>
            <person name="Preston R."/>
            <person name="Balija V."/>
            <person name="McCombie W.R."/>
            <person name="Chow T."/>
            <person name="Chen H."/>
            <person name="Chung M."/>
            <person name="Chen C."/>
            <person name="Shaw J."/>
            <person name="Wu H."/>
            <person name="Hsiao K."/>
            <person name="Chao Y."/>
            <person name="Chu M."/>
            <person name="Cheng C."/>
            <person name="Hour A."/>
            <person name="Lee P."/>
            <person name="Lin S."/>
            <person name="Lin Y."/>
            <person name="Liou J."/>
            <person name="Liu S."/>
            <person name="Hsing Y."/>
            <person name="Raghuvanshi S."/>
            <person name="Mohanty A."/>
            <person name="Bharti A.K."/>
            <person name="Gaur A."/>
            <person name="Gupta V."/>
            <person name="Kumar D."/>
            <person name="Ravi V."/>
            <person name="Vij S."/>
            <person name="Kapur A."/>
            <person name="Khurana P."/>
            <person name="Khurana P."/>
            <person name="Khurana J.P."/>
            <person name="Tyagi A.K."/>
            <person name="Gaikwad K."/>
            <person name="Singh A."/>
            <person name="Dalal V."/>
            <person name="Srivastava S."/>
            <person name="Dixit A."/>
            <person name="Pal A.K."/>
            <person name="Ghazi I.A."/>
            <person name="Yadav M."/>
            <person name="Pandit A."/>
            <person name="Bhargava A."/>
            <person name="Sureshbabu K."/>
            <person name="Batra K."/>
            <person name="Sharma T.R."/>
            <person name="Mohapatra T."/>
            <person name="Singh N.K."/>
            <person name="Messing J."/>
            <person name="Nelson A.B."/>
            <person name="Fuks G."/>
            <person name="Kavchok S."/>
            <person name="Keizer G."/>
            <person name="Linton E."/>
            <person name="Llaca V."/>
            <person name="Song R."/>
            <person name="Tanyolac B."/>
            <person name="Young S."/>
            <person name="Ho-Il K."/>
            <person name="Hahn J.H."/>
            <person name="Sangsakoo G."/>
            <person name="Vanavichit A."/>
            <person name="de Mattos Luiz.A.T."/>
            <person name="Zimmer P.D."/>
            <person name="Malone G."/>
            <person name="Dellagostin O."/>
            <person name="de Oliveira A.C."/>
            <person name="Bevan M."/>
            <person name="Bancroft I."/>
            <person name="Minx P."/>
            <person name="Cordum H."/>
            <person name="Wilson R."/>
            <person name="Cheng Z."/>
            <person name="Jin W."/>
            <person name="Jiang J."/>
            <person name="Leong S.A."/>
            <person name="Iwama H."/>
            <person name="Gojobori T."/>
            <person name="Itoh T."/>
            <person name="Niimura Y."/>
            <person name="Fujii Y."/>
            <person name="Habara T."/>
            <person name="Sakai H."/>
            <person name="Sato Y."/>
            <person name="Wilson G."/>
            <person name="Kumar K."/>
            <person name="McCouch S."/>
            <person name="Juretic N."/>
            <person name="Hoen D."/>
            <person name="Wright S."/>
            <person name="Bruskiewich R."/>
            <person name="Bureau T."/>
            <person name="Miyao A."/>
            <person name="Hirochika H."/>
            <person name="Nishikawa T."/>
            <person name="Kadowaki K."/>
            <person name="Sugiura M."/>
            <person name="Burr B."/>
            <person name="Sasaki T."/>
        </authorList>
    </citation>
    <scope>NUCLEOTIDE SEQUENCE [LARGE SCALE GENOMIC DNA]</scope>
    <source>
        <strain evidence="3">cv. Nipponbare</strain>
    </source>
</reference>
<organism evidence="2 3">
    <name type="scientific">Oryza sativa subsp. japonica</name>
    <name type="common">Rice</name>
    <dbReference type="NCBI Taxonomy" id="39947"/>
    <lineage>
        <taxon>Eukaryota</taxon>
        <taxon>Viridiplantae</taxon>
        <taxon>Streptophyta</taxon>
        <taxon>Embryophyta</taxon>
        <taxon>Tracheophyta</taxon>
        <taxon>Spermatophyta</taxon>
        <taxon>Magnoliopsida</taxon>
        <taxon>Liliopsida</taxon>
        <taxon>Poales</taxon>
        <taxon>Poaceae</taxon>
        <taxon>BOP clade</taxon>
        <taxon>Oryzoideae</taxon>
        <taxon>Oryzeae</taxon>
        <taxon>Oryzinae</taxon>
        <taxon>Oryza</taxon>
        <taxon>Oryza sativa</taxon>
    </lineage>
</organism>
<evidence type="ECO:0000313" key="2">
    <source>
        <dbReference type="EMBL" id="BAS78113.1"/>
    </source>
</evidence>
<accession>A0A0N7KF35</accession>
<name>A0A0N7KF35_ORYSJ</name>
<dbReference type="PaxDb" id="39947-A0A0N7KF35"/>
<dbReference type="EMBL" id="AP014958">
    <property type="protein sequence ID" value="BAS78113.1"/>
    <property type="molecule type" value="Genomic_DNA"/>
</dbReference>
<sequence>MVAAKHVYADSLFLFFLLHKTCFYRAINCLTVYICYQNFCKVCKRSIGSRLSCTVLLCLIREELCICLFLYF</sequence>
<feature type="transmembrane region" description="Helical" evidence="1">
    <location>
        <begin position="12"/>
        <end position="36"/>
    </location>
</feature>
<keyword evidence="3" id="KW-1185">Reference proteome</keyword>
<keyword evidence="1" id="KW-0472">Membrane</keyword>
<dbReference type="Gramene" id="Os02t0280000-01">
    <property type="protein sequence ID" value="Os02t0280000-01"/>
    <property type="gene ID" value="Os02g0280000"/>
</dbReference>
<evidence type="ECO:0000256" key="1">
    <source>
        <dbReference type="SAM" id="Phobius"/>
    </source>
</evidence>
<dbReference type="InParanoid" id="A0A0N7KF35"/>